<evidence type="ECO:0000313" key="5">
    <source>
        <dbReference type="EMBL" id="AWB24879.1"/>
    </source>
</evidence>
<dbReference type="InterPro" id="IPR050559">
    <property type="entry name" value="P-Pant_transferase_sf"/>
</dbReference>
<dbReference type="EMBL" id="CP028843">
    <property type="protein sequence ID" value="AWB24879.1"/>
    <property type="molecule type" value="Genomic_DNA"/>
</dbReference>
<keyword evidence="6" id="KW-1185">Reference proteome</keyword>
<dbReference type="Gene3D" id="3.90.470.20">
    <property type="entry name" value="4'-phosphopantetheinyl transferase domain"/>
    <property type="match status" value="1"/>
</dbReference>
<accession>A0A2R4WTN1</accession>
<dbReference type="AlphaFoldDB" id="A0A2R4WTN1"/>
<protein>
    <submittedName>
        <fullName evidence="5">4-phosphopantetheinyl transferase</fullName>
    </submittedName>
</protein>
<feature type="domain" description="4'-phosphopantetheinyl transferase N-terminal" evidence="4">
    <location>
        <begin position="41"/>
        <end position="115"/>
    </location>
</feature>
<keyword evidence="2 5" id="KW-0808">Transferase</keyword>
<dbReference type="KEGG" id="mee:DA075_14350"/>
<evidence type="ECO:0000256" key="1">
    <source>
        <dbReference type="ARBA" id="ARBA00010990"/>
    </source>
</evidence>
<evidence type="ECO:0000256" key="2">
    <source>
        <dbReference type="ARBA" id="ARBA00022679"/>
    </source>
</evidence>
<gene>
    <name evidence="5" type="ORF">DA075_14350</name>
</gene>
<name>A0A2R4WTN1_9HYPH</name>
<dbReference type="OrthoDB" id="9808281at2"/>
<proteinExistence type="inferred from homology"/>
<dbReference type="GO" id="GO:0005829">
    <property type="term" value="C:cytosol"/>
    <property type="evidence" value="ECO:0007669"/>
    <property type="project" value="TreeGrafter"/>
</dbReference>
<reference evidence="5 6" key="1">
    <citation type="submission" date="2018-04" db="EMBL/GenBank/DDBJ databases">
        <title>Methylobacterium sp. PR1016A genome.</title>
        <authorList>
            <person name="Park W."/>
        </authorList>
    </citation>
    <scope>NUCLEOTIDE SEQUENCE [LARGE SCALE GENOMIC DNA]</scope>
    <source>
        <strain evidence="5 6">PR1016A</strain>
    </source>
</reference>
<comment type="similarity">
    <text evidence="1">Belongs to the P-Pant transferase superfamily. Gsp/Sfp/HetI/AcpT family.</text>
</comment>
<evidence type="ECO:0000313" key="6">
    <source>
        <dbReference type="Proteomes" id="UP000244755"/>
    </source>
</evidence>
<evidence type="ECO:0000259" key="3">
    <source>
        <dbReference type="Pfam" id="PF01648"/>
    </source>
</evidence>
<dbReference type="GO" id="GO:0019878">
    <property type="term" value="P:lysine biosynthetic process via aminoadipic acid"/>
    <property type="evidence" value="ECO:0007669"/>
    <property type="project" value="TreeGrafter"/>
</dbReference>
<dbReference type="Pfam" id="PF01648">
    <property type="entry name" value="ACPS"/>
    <property type="match status" value="1"/>
</dbReference>
<feature type="domain" description="4'-phosphopantetheinyl transferase" evidence="3">
    <location>
        <begin position="122"/>
        <end position="194"/>
    </location>
</feature>
<dbReference type="GO" id="GO:0008897">
    <property type="term" value="F:holo-[acyl-carrier-protein] synthase activity"/>
    <property type="evidence" value="ECO:0007669"/>
    <property type="project" value="InterPro"/>
</dbReference>
<dbReference type="InterPro" id="IPR037143">
    <property type="entry name" value="4-PPantetheinyl_Trfase_dom_sf"/>
</dbReference>
<dbReference type="InterPro" id="IPR055066">
    <property type="entry name" value="AASDHPPT_N"/>
</dbReference>
<dbReference type="GO" id="GO:0000287">
    <property type="term" value="F:magnesium ion binding"/>
    <property type="evidence" value="ECO:0007669"/>
    <property type="project" value="InterPro"/>
</dbReference>
<dbReference type="PANTHER" id="PTHR12215">
    <property type="entry name" value="PHOSPHOPANTETHEINE TRANSFERASE"/>
    <property type="match status" value="1"/>
</dbReference>
<dbReference type="InterPro" id="IPR008278">
    <property type="entry name" value="4-PPantetheinyl_Trfase_dom"/>
</dbReference>
<dbReference type="Pfam" id="PF22624">
    <property type="entry name" value="AASDHPPT_N"/>
    <property type="match status" value="1"/>
</dbReference>
<sequence length="236" mass="24526">MSSGGRGSGVTALSDLIFTGGALAVAVPADAAAALPAERLILPPDEEARIARFRQAQDRHERAAAHGLLRHLLGSWLGRDPGAIVLERDAGGRPFLPGTPDLDFNLSHGGGWIAVGLSTSGRIGVDVEGAARPVDWDGVAPIFLHPAELATYRGLPAGARPRRALEFWSVKEACLKATGEGLVAEPRSVCLTQDGAAWRLARAGLSLLAASRVLPDGARFAWAVEEGVEVAVVVAG</sequence>
<dbReference type="SUPFAM" id="SSF56214">
    <property type="entry name" value="4'-phosphopantetheinyl transferase"/>
    <property type="match status" value="2"/>
</dbReference>
<evidence type="ECO:0000259" key="4">
    <source>
        <dbReference type="Pfam" id="PF22624"/>
    </source>
</evidence>
<dbReference type="PANTHER" id="PTHR12215:SF10">
    <property type="entry name" value="L-AMINOADIPATE-SEMIALDEHYDE DEHYDROGENASE-PHOSPHOPANTETHEINYL TRANSFERASE"/>
    <property type="match status" value="1"/>
</dbReference>
<organism evidence="5 6">
    <name type="scientific">Methylobacterium currus</name>
    <dbReference type="NCBI Taxonomy" id="2051553"/>
    <lineage>
        <taxon>Bacteria</taxon>
        <taxon>Pseudomonadati</taxon>
        <taxon>Pseudomonadota</taxon>
        <taxon>Alphaproteobacteria</taxon>
        <taxon>Hyphomicrobiales</taxon>
        <taxon>Methylobacteriaceae</taxon>
        <taxon>Methylobacterium</taxon>
    </lineage>
</organism>
<dbReference type="Proteomes" id="UP000244755">
    <property type="component" value="Chromosome 1"/>
</dbReference>